<dbReference type="RefSeq" id="XP_033669463.1">
    <property type="nucleotide sequence ID" value="XM_033805804.1"/>
</dbReference>
<gene>
    <name evidence="3" type="ORF">M409DRAFT_21324</name>
</gene>
<evidence type="ECO:0000256" key="1">
    <source>
        <dbReference type="ARBA" id="ARBA00038376"/>
    </source>
</evidence>
<dbReference type="Proteomes" id="UP000799537">
    <property type="component" value="Unassembled WGS sequence"/>
</dbReference>
<dbReference type="SUPFAM" id="SSF51735">
    <property type="entry name" value="NAD(P)-binding Rossmann-fold domains"/>
    <property type="match status" value="1"/>
</dbReference>
<dbReference type="InterPro" id="IPR036291">
    <property type="entry name" value="NAD(P)-bd_dom_sf"/>
</dbReference>
<feature type="domain" description="NAD(P)-binding" evidence="2">
    <location>
        <begin position="7"/>
        <end position="97"/>
    </location>
</feature>
<evidence type="ECO:0000259" key="2">
    <source>
        <dbReference type="Pfam" id="PF13460"/>
    </source>
</evidence>
<dbReference type="InterPro" id="IPR016040">
    <property type="entry name" value="NAD(P)-bd_dom"/>
</dbReference>
<name>A0A6A6CN75_ZASCE</name>
<dbReference type="AlphaFoldDB" id="A0A6A6CN75"/>
<dbReference type="InterPro" id="IPR051606">
    <property type="entry name" value="Polyketide_Oxido-like"/>
</dbReference>
<dbReference type="Gene3D" id="3.40.50.720">
    <property type="entry name" value="NAD(P)-binding Rossmann-like Domain"/>
    <property type="match status" value="2"/>
</dbReference>
<comment type="similarity">
    <text evidence="1">Belongs to the avfA family.</text>
</comment>
<dbReference type="PANTHER" id="PTHR43355:SF2">
    <property type="entry name" value="FLAVIN REDUCTASE (NADPH)"/>
    <property type="match status" value="1"/>
</dbReference>
<accession>A0A6A6CN75</accession>
<keyword evidence="4" id="KW-1185">Reference proteome</keyword>
<dbReference type="Pfam" id="PF13460">
    <property type="entry name" value="NAD_binding_10"/>
    <property type="match status" value="1"/>
</dbReference>
<evidence type="ECO:0000313" key="3">
    <source>
        <dbReference type="EMBL" id="KAF2168574.1"/>
    </source>
</evidence>
<proteinExistence type="inferred from homology"/>
<dbReference type="EMBL" id="ML993590">
    <property type="protein sequence ID" value="KAF2168574.1"/>
    <property type="molecule type" value="Genomic_DNA"/>
</dbReference>
<organism evidence="3 4">
    <name type="scientific">Zasmidium cellare ATCC 36951</name>
    <dbReference type="NCBI Taxonomy" id="1080233"/>
    <lineage>
        <taxon>Eukaryota</taxon>
        <taxon>Fungi</taxon>
        <taxon>Dikarya</taxon>
        <taxon>Ascomycota</taxon>
        <taxon>Pezizomycotina</taxon>
        <taxon>Dothideomycetes</taxon>
        <taxon>Dothideomycetidae</taxon>
        <taxon>Mycosphaerellales</taxon>
        <taxon>Mycosphaerellaceae</taxon>
        <taxon>Zasmidium</taxon>
    </lineage>
</organism>
<dbReference type="PANTHER" id="PTHR43355">
    <property type="entry name" value="FLAVIN REDUCTASE (NADPH)"/>
    <property type="match status" value="1"/>
</dbReference>
<dbReference type="OrthoDB" id="10250730at2759"/>
<sequence>MRCAVIGPTGSLGSHICLELLNRGHDVVGVSRSPEKLGRHERYQPKSFDLAGGTIEDLEHVLKDVEVVVNAYNPPLDANTYKTFLEATRCIVKAVKSLNSDGKGPYLIQVGGTGSLEVPGRKHETVLDSRRWWLTLRRTVGDSAAATAHMVERIGPGPVAQSFEEYRNARLAVQAGQLTKINQSKVEQTEDMILHGPNPFPDLPLAARAALMMFEGNESFKWLFVSPPAKYRPGVKTGKYEIWKDKIPMLSTSSVDTTTTDWDEVWHNLLGISVADLAVAIVDEVEVPQKVGVHWSAGGDLLDDVPRSGYVTI</sequence>
<reference evidence="3" key="1">
    <citation type="journal article" date="2020" name="Stud. Mycol.">
        <title>101 Dothideomycetes genomes: a test case for predicting lifestyles and emergence of pathogens.</title>
        <authorList>
            <person name="Haridas S."/>
            <person name="Albert R."/>
            <person name="Binder M."/>
            <person name="Bloem J."/>
            <person name="Labutti K."/>
            <person name="Salamov A."/>
            <person name="Andreopoulos B."/>
            <person name="Baker S."/>
            <person name="Barry K."/>
            <person name="Bills G."/>
            <person name="Bluhm B."/>
            <person name="Cannon C."/>
            <person name="Castanera R."/>
            <person name="Culley D."/>
            <person name="Daum C."/>
            <person name="Ezra D."/>
            <person name="Gonzalez J."/>
            <person name="Henrissat B."/>
            <person name="Kuo A."/>
            <person name="Liang C."/>
            <person name="Lipzen A."/>
            <person name="Lutzoni F."/>
            <person name="Magnuson J."/>
            <person name="Mondo S."/>
            <person name="Nolan M."/>
            <person name="Ohm R."/>
            <person name="Pangilinan J."/>
            <person name="Park H.-J."/>
            <person name="Ramirez L."/>
            <person name="Alfaro M."/>
            <person name="Sun H."/>
            <person name="Tritt A."/>
            <person name="Yoshinaga Y."/>
            <person name="Zwiers L.-H."/>
            <person name="Turgeon B."/>
            <person name="Goodwin S."/>
            <person name="Spatafora J."/>
            <person name="Crous P."/>
            <person name="Grigoriev I."/>
        </authorList>
    </citation>
    <scope>NUCLEOTIDE SEQUENCE</scope>
    <source>
        <strain evidence="3">ATCC 36951</strain>
    </source>
</reference>
<dbReference type="GeneID" id="54559076"/>
<dbReference type="GO" id="GO:0016646">
    <property type="term" value="F:oxidoreductase activity, acting on the CH-NH group of donors, NAD or NADP as acceptor"/>
    <property type="evidence" value="ECO:0007669"/>
    <property type="project" value="TreeGrafter"/>
</dbReference>
<evidence type="ECO:0000313" key="4">
    <source>
        <dbReference type="Proteomes" id="UP000799537"/>
    </source>
</evidence>
<protein>
    <recommendedName>
        <fullName evidence="2">NAD(P)-binding domain-containing protein</fullName>
    </recommendedName>
</protein>